<evidence type="ECO:0000256" key="2">
    <source>
        <dbReference type="ARBA" id="ARBA00022679"/>
    </source>
</evidence>
<proteinExistence type="predicted"/>
<evidence type="ECO:0000256" key="1">
    <source>
        <dbReference type="ARBA" id="ARBA00022676"/>
    </source>
</evidence>
<gene>
    <name evidence="4" type="ORF">FXF47_03735</name>
</gene>
<evidence type="ECO:0000259" key="3">
    <source>
        <dbReference type="Pfam" id="PF00156"/>
    </source>
</evidence>
<evidence type="ECO:0000313" key="5">
    <source>
        <dbReference type="Proteomes" id="UP000324143"/>
    </source>
</evidence>
<comment type="caution">
    <text evidence="4">The sequence shown here is derived from an EMBL/GenBank/DDBJ whole genome shotgun (WGS) entry which is preliminary data.</text>
</comment>
<reference evidence="4" key="1">
    <citation type="submission" date="2019-08" db="EMBL/GenBank/DDBJ databases">
        <title>Genomic characterization of a novel candidate phylum (ARYD3) from a high temperature, high salinity tertiary oil reservoir in north central Oklahoma, USA.</title>
        <authorList>
            <person name="Youssef N.H."/>
            <person name="Yadav A."/>
            <person name="Elshahed M.S."/>
        </authorList>
    </citation>
    <scope>NUCLEOTIDE SEQUENCE [LARGE SCALE GENOMIC DNA]</scope>
    <source>
        <strain evidence="4">ARYD3</strain>
    </source>
</reference>
<name>A0A5D0MEK1_9BACT</name>
<dbReference type="InterPro" id="IPR029057">
    <property type="entry name" value="PRTase-like"/>
</dbReference>
<sequence length="135" mass="15735">MHNDKMNIDLNTLMIKIKEKVEDKYDYVVAIERGGILPGYLISRFLDIPLKTIKIKFRDDRHNRIYDNPVIEKRLNINLNGKNILIVDDVSNTKSTLKRAKSLFKKSKIETLVISGDADHSLFGPHDKCIEWPWE</sequence>
<dbReference type="Pfam" id="PF00156">
    <property type="entry name" value="Pribosyltran"/>
    <property type="match status" value="1"/>
</dbReference>
<dbReference type="Gene3D" id="3.40.50.2020">
    <property type="match status" value="1"/>
</dbReference>
<dbReference type="Proteomes" id="UP000324143">
    <property type="component" value="Unassembled WGS sequence"/>
</dbReference>
<keyword evidence="2" id="KW-0808">Transferase</keyword>
<organism evidence="4 5">
    <name type="scientific">Candidatus Mcinerneyibacterium aminivorans</name>
    <dbReference type="NCBI Taxonomy" id="2703815"/>
    <lineage>
        <taxon>Bacteria</taxon>
        <taxon>Candidatus Macinerneyibacteriota</taxon>
        <taxon>Candidatus Mcinerneyibacteria</taxon>
        <taxon>Candidatus Mcinerneyibacteriales</taxon>
        <taxon>Candidatus Mcinerneyibacteriaceae</taxon>
        <taxon>Candidatus Mcinerneyibacterium</taxon>
    </lineage>
</organism>
<dbReference type="SUPFAM" id="SSF53271">
    <property type="entry name" value="PRTase-like"/>
    <property type="match status" value="1"/>
</dbReference>
<keyword evidence="1" id="KW-0328">Glycosyltransferase</keyword>
<dbReference type="InterPro" id="IPR000836">
    <property type="entry name" value="PRTase_dom"/>
</dbReference>
<dbReference type="CDD" id="cd06223">
    <property type="entry name" value="PRTases_typeI"/>
    <property type="match status" value="1"/>
</dbReference>
<feature type="domain" description="Phosphoribosyltransferase" evidence="3">
    <location>
        <begin position="5"/>
        <end position="110"/>
    </location>
</feature>
<dbReference type="PANTHER" id="PTHR43363">
    <property type="entry name" value="HYPOXANTHINE PHOSPHORIBOSYLTRANSFERASE"/>
    <property type="match status" value="1"/>
</dbReference>
<dbReference type="GO" id="GO:0016757">
    <property type="term" value="F:glycosyltransferase activity"/>
    <property type="evidence" value="ECO:0007669"/>
    <property type="project" value="UniProtKB-KW"/>
</dbReference>
<dbReference type="AlphaFoldDB" id="A0A5D0MEK1"/>
<keyword evidence="5" id="KW-1185">Reference proteome</keyword>
<dbReference type="PANTHER" id="PTHR43363:SF1">
    <property type="entry name" value="HYPOXANTHINE-GUANINE PHOSPHORIBOSYLTRANSFERASE"/>
    <property type="match status" value="1"/>
</dbReference>
<protein>
    <recommendedName>
        <fullName evidence="3">Phosphoribosyltransferase domain-containing protein</fullName>
    </recommendedName>
</protein>
<evidence type="ECO:0000313" key="4">
    <source>
        <dbReference type="EMBL" id="TYB31436.1"/>
    </source>
</evidence>
<accession>A0A5D0MEK1</accession>
<dbReference type="EMBL" id="VSIX01000033">
    <property type="protein sequence ID" value="TYB31436.1"/>
    <property type="molecule type" value="Genomic_DNA"/>
</dbReference>